<dbReference type="GO" id="GO:0005829">
    <property type="term" value="C:cytosol"/>
    <property type="evidence" value="ECO:0007669"/>
    <property type="project" value="TreeGrafter"/>
</dbReference>
<dbReference type="GO" id="GO:0004386">
    <property type="term" value="F:helicase activity"/>
    <property type="evidence" value="ECO:0007669"/>
    <property type="project" value="UniProtKB-KW"/>
</dbReference>
<organism evidence="3 4">
    <name type="scientific">Spiroplasma chrysopicola DF-1</name>
    <dbReference type="NCBI Taxonomy" id="1276227"/>
    <lineage>
        <taxon>Bacteria</taxon>
        <taxon>Bacillati</taxon>
        <taxon>Mycoplasmatota</taxon>
        <taxon>Mollicutes</taxon>
        <taxon>Entomoplasmatales</taxon>
        <taxon>Spiroplasmataceae</taxon>
        <taxon>Spiroplasma</taxon>
    </lineage>
</organism>
<dbReference type="PATRIC" id="fig|1276227.3.peg.552"/>
<proteinExistence type="predicted"/>
<evidence type="ECO:0000259" key="2">
    <source>
        <dbReference type="PROSITE" id="PS51194"/>
    </source>
</evidence>
<accession>R4U3R0</accession>
<dbReference type="SMART" id="SM00490">
    <property type="entry name" value="HELICc"/>
    <property type="match status" value="1"/>
</dbReference>
<feature type="domain" description="Helicase ATP-binding" evidence="1">
    <location>
        <begin position="220"/>
        <end position="374"/>
    </location>
</feature>
<dbReference type="Gene3D" id="3.40.50.300">
    <property type="entry name" value="P-loop containing nucleotide triphosphate hydrolases"/>
    <property type="match status" value="2"/>
</dbReference>
<dbReference type="Pfam" id="PF04851">
    <property type="entry name" value="ResIII"/>
    <property type="match status" value="1"/>
</dbReference>
<dbReference type="GO" id="GO:0003677">
    <property type="term" value="F:DNA binding"/>
    <property type="evidence" value="ECO:0007669"/>
    <property type="project" value="InterPro"/>
</dbReference>
<dbReference type="InterPro" id="IPR001650">
    <property type="entry name" value="Helicase_C-like"/>
</dbReference>
<keyword evidence="3" id="KW-0378">Hydrolase</keyword>
<evidence type="ECO:0000313" key="4">
    <source>
        <dbReference type="Proteomes" id="UP000013964"/>
    </source>
</evidence>
<dbReference type="Pfam" id="PF13091">
    <property type="entry name" value="PLDc_2"/>
    <property type="match status" value="1"/>
</dbReference>
<dbReference type="GO" id="GO:0005524">
    <property type="term" value="F:ATP binding"/>
    <property type="evidence" value="ECO:0007669"/>
    <property type="project" value="InterPro"/>
</dbReference>
<keyword evidence="3" id="KW-0547">Nucleotide-binding</keyword>
<dbReference type="InterPro" id="IPR025202">
    <property type="entry name" value="PLD-like_dom"/>
</dbReference>
<dbReference type="RefSeq" id="WP_016338953.1">
    <property type="nucleotide sequence ID" value="NC_021280.1"/>
</dbReference>
<dbReference type="PANTHER" id="PTHR47396:SF1">
    <property type="entry name" value="ATP-DEPENDENT HELICASE IRC3-RELATED"/>
    <property type="match status" value="1"/>
</dbReference>
<dbReference type="CDD" id="cd18799">
    <property type="entry name" value="SF2_C_EcoAI-like"/>
    <property type="match status" value="1"/>
</dbReference>
<dbReference type="Proteomes" id="UP000013964">
    <property type="component" value="Chromosome"/>
</dbReference>
<gene>
    <name evidence="3" type="ORF">SCHRY_v1c05500</name>
</gene>
<dbReference type="SUPFAM" id="SSF52540">
    <property type="entry name" value="P-loop containing nucleoside triphosphate hydrolases"/>
    <property type="match status" value="1"/>
</dbReference>
<dbReference type="CDD" id="cd18032">
    <property type="entry name" value="DEXHc_RE_I_III_res"/>
    <property type="match status" value="1"/>
</dbReference>
<keyword evidence="3" id="KW-0067">ATP-binding</keyword>
<keyword evidence="3" id="KW-0347">Helicase</keyword>
<sequence>MNYISKLFTNHIAQELITEFNAEMRNAQEVLLIFPFISKSIINKIERSIKYCQTHNIIIRIITTTFDDLAQFNDFNELERLVTTYNNILIHVEDNFEKRSERIHIKASIFSRPNHQSSAIIGSSNLTYRGMVAGREWNVKLTAPANEDVITKMINEFNYLWENNLINFNDSTLRQELLAKITRNQEQQIIGMFGKQETEFDTIKKYLYDYQQKIINHLEYRRERGKNKHLVIMATGTGKTVIGAFDYLNQCHRHNRPLKILFLAHQREIVEQALKTFRTVLQDNSFGVLMYEGKVPDKQEYLFATIQTMLNNLDQFGSNHFDYIIFDEAHHIAATSFEKVFNHFQPQEILGLTATPERTDGKSIKEYFDDEYAYELRVWSAINQGLLAAFDYYCIDDISTDLQGVDLSSDSQVFQKLNTPARNDLLFSTIEKYLGVYAHPTALIFCVTTEHAKIIATFLQAKNLRAAYLTSEVSDQRAMILHQFKTGRINYLCVVNMFNEGIDVPEIDTIILLRPTNSRTVYLQQLGRGLRKTVRKGKLEVYDLISNIDSKYDLTIGIKNLYDPNLTTIKSLPQQAGLPYNCTITLEKKAQELILNNLKKWYQHKNRLQPQIQEYYQKYHDEGLYKLLADSEMSIYQFYNHIDDLYLRIANNWRKYSPGQNDLQRNQNLLKQFLFLDSYEIVNYFYLRLAQQLSPNDINLEYDNLLVTSLLYEVTSHPVFEKLLSNYLNEVDLVQTIINNNQMIVRELLLILKYKLEHETLIKTELRSTNLLLKQCTFTVKQVLAIIGRTNFLLPRGPLRIIAFQAGYLTFDNYYQVILADEDGQGYGKLTSYDEQKQKFYWSLPEKMTINHKIVKDMENNKIKKYLFLQNKINLSYPNLKLKLYRYIGTGIFEQLLDSKYLTGQFAVI</sequence>
<dbReference type="HOGENOM" id="CLU_005588_1_1_14"/>
<dbReference type="PROSITE" id="PS51194">
    <property type="entry name" value="HELICASE_CTER"/>
    <property type="match status" value="1"/>
</dbReference>
<dbReference type="Gene3D" id="3.30.870.10">
    <property type="entry name" value="Endonuclease Chain A"/>
    <property type="match status" value="1"/>
</dbReference>
<dbReference type="InterPro" id="IPR050742">
    <property type="entry name" value="Helicase_Restrict-Modif_Enz"/>
</dbReference>
<dbReference type="PANTHER" id="PTHR47396">
    <property type="entry name" value="TYPE I RESTRICTION ENZYME ECOKI R PROTEIN"/>
    <property type="match status" value="1"/>
</dbReference>
<dbReference type="InterPro" id="IPR014001">
    <property type="entry name" value="Helicase_ATP-bd"/>
</dbReference>
<feature type="domain" description="Helicase C-terminal" evidence="2">
    <location>
        <begin position="429"/>
        <end position="567"/>
    </location>
</feature>
<dbReference type="KEGG" id="scr:SCHRY_v1c05500"/>
<dbReference type="InterPro" id="IPR006935">
    <property type="entry name" value="Helicase/UvrB_N"/>
</dbReference>
<dbReference type="SMART" id="SM00487">
    <property type="entry name" value="DEXDc"/>
    <property type="match status" value="1"/>
</dbReference>
<dbReference type="AlphaFoldDB" id="R4U3R0"/>
<evidence type="ECO:0000313" key="3">
    <source>
        <dbReference type="EMBL" id="AGM25128.1"/>
    </source>
</evidence>
<dbReference type="PROSITE" id="PS51192">
    <property type="entry name" value="HELICASE_ATP_BIND_1"/>
    <property type="match status" value="1"/>
</dbReference>
<dbReference type="GO" id="GO:0016787">
    <property type="term" value="F:hydrolase activity"/>
    <property type="evidence" value="ECO:0007669"/>
    <property type="project" value="InterPro"/>
</dbReference>
<dbReference type="OrthoDB" id="9802848at2"/>
<dbReference type="EMBL" id="CP005077">
    <property type="protein sequence ID" value="AGM25128.1"/>
    <property type="molecule type" value="Genomic_DNA"/>
</dbReference>
<dbReference type="Pfam" id="PF00271">
    <property type="entry name" value="Helicase_C"/>
    <property type="match status" value="1"/>
</dbReference>
<protein>
    <submittedName>
        <fullName evidence="3">DEAD/DEAH family helicase</fullName>
    </submittedName>
</protein>
<evidence type="ECO:0000259" key="1">
    <source>
        <dbReference type="PROSITE" id="PS51192"/>
    </source>
</evidence>
<dbReference type="InterPro" id="IPR027417">
    <property type="entry name" value="P-loop_NTPase"/>
</dbReference>
<name>R4U3R0_9MOLU</name>
<keyword evidence="4" id="KW-1185">Reference proteome</keyword>
<dbReference type="eggNOG" id="COG3886">
    <property type="taxonomic scope" value="Bacteria"/>
</dbReference>
<dbReference type="eggNOG" id="COG1061">
    <property type="taxonomic scope" value="Bacteria"/>
</dbReference>
<dbReference type="STRING" id="1276227.SCHRY_v1c05500"/>
<reference evidence="3 4" key="1">
    <citation type="journal article" date="2013" name="Genome Biol. Evol.">
        <title>Complete genomes of two dipteran-associated spiroplasmas provided insights into the origin, dynamics, and impacts of viral invasion in spiroplasma.</title>
        <authorList>
            <person name="Ku C."/>
            <person name="Lo W.S."/>
            <person name="Chen L.L."/>
            <person name="Kuo C.H."/>
        </authorList>
    </citation>
    <scope>NUCLEOTIDE SEQUENCE [LARGE SCALE GENOMIC DNA]</scope>
    <source>
        <strain evidence="3 4">DF-1</strain>
    </source>
</reference>